<dbReference type="Pfam" id="PF13715">
    <property type="entry name" value="CarbopepD_reg_2"/>
    <property type="match status" value="1"/>
</dbReference>
<comment type="similarity">
    <text evidence="12 13">Belongs to the TonB-dependent receptor family.</text>
</comment>
<evidence type="ECO:0000313" key="18">
    <source>
        <dbReference type="Proteomes" id="UP000468388"/>
    </source>
</evidence>
<reference evidence="17 18" key="1">
    <citation type="submission" date="2019-12" db="EMBL/GenBank/DDBJ databases">
        <title>The draft genomic sequence of strain Chitinophaga oryziterrae JCM 16595.</title>
        <authorList>
            <person name="Zhang X."/>
        </authorList>
    </citation>
    <scope>NUCLEOTIDE SEQUENCE [LARGE SCALE GENOMIC DNA]</scope>
    <source>
        <strain evidence="17 18">JCM 16595</strain>
    </source>
</reference>
<evidence type="ECO:0000256" key="3">
    <source>
        <dbReference type="ARBA" id="ARBA00022452"/>
    </source>
</evidence>
<keyword evidence="10 12" id="KW-0472">Membrane</keyword>
<evidence type="ECO:0000256" key="10">
    <source>
        <dbReference type="ARBA" id="ARBA00023136"/>
    </source>
</evidence>
<evidence type="ECO:0000256" key="5">
    <source>
        <dbReference type="ARBA" id="ARBA00022692"/>
    </source>
</evidence>
<dbReference type="SUPFAM" id="SSF49452">
    <property type="entry name" value="Starch-binding domain-like"/>
    <property type="match status" value="1"/>
</dbReference>
<dbReference type="Pfam" id="PF07715">
    <property type="entry name" value="Plug"/>
    <property type="match status" value="1"/>
</dbReference>
<evidence type="ECO:0000256" key="9">
    <source>
        <dbReference type="ARBA" id="ARBA00023077"/>
    </source>
</evidence>
<dbReference type="PANTHER" id="PTHR32552:SF68">
    <property type="entry name" value="FERRICHROME OUTER MEMBRANE TRANSPORTER_PHAGE RECEPTOR"/>
    <property type="match status" value="1"/>
</dbReference>
<keyword evidence="18" id="KW-1185">Reference proteome</keyword>
<keyword evidence="17" id="KW-0675">Receptor</keyword>
<dbReference type="InterPro" id="IPR037066">
    <property type="entry name" value="Plug_dom_sf"/>
</dbReference>
<feature type="signal peptide" evidence="14">
    <location>
        <begin position="1"/>
        <end position="24"/>
    </location>
</feature>
<dbReference type="OrthoDB" id="9758472at2"/>
<dbReference type="Gene3D" id="2.60.40.1120">
    <property type="entry name" value="Carboxypeptidase-like, regulatory domain"/>
    <property type="match status" value="1"/>
</dbReference>
<evidence type="ECO:0000256" key="7">
    <source>
        <dbReference type="ARBA" id="ARBA00023004"/>
    </source>
</evidence>
<keyword evidence="8" id="KW-0406">Ion transport</keyword>
<evidence type="ECO:0000256" key="4">
    <source>
        <dbReference type="ARBA" id="ARBA00022496"/>
    </source>
</evidence>
<organism evidence="17 18">
    <name type="scientific">Chitinophaga oryziterrae</name>
    <dbReference type="NCBI Taxonomy" id="1031224"/>
    <lineage>
        <taxon>Bacteria</taxon>
        <taxon>Pseudomonadati</taxon>
        <taxon>Bacteroidota</taxon>
        <taxon>Chitinophagia</taxon>
        <taxon>Chitinophagales</taxon>
        <taxon>Chitinophagaceae</taxon>
        <taxon>Chitinophaga</taxon>
    </lineage>
</organism>
<evidence type="ECO:0000256" key="13">
    <source>
        <dbReference type="RuleBase" id="RU003357"/>
    </source>
</evidence>
<keyword evidence="6 14" id="KW-0732">Signal</keyword>
<feature type="domain" description="TonB-dependent receptor-like beta-barrel" evidence="15">
    <location>
        <begin position="333"/>
        <end position="782"/>
    </location>
</feature>
<feature type="domain" description="TonB-dependent receptor plug" evidence="16">
    <location>
        <begin position="145"/>
        <end position="238"/>
    </location>
</feature>
<dbReference type="PANTHER" id="PTHR32552">
    <property type="entry name" value="FERRICHROME IRON RECEPTOR-RELATED"/>
    <property type="match status" value="1"/>
</dbReference>
<comment type="subcellular location">
    <subcellularLocation>
        <location evidence="1 12">Cell outer membrane</location>
        <topology evidence="1 12">Multi-pass membrane protein</topology>
    </subcellularLocation>
</comment>
<proteinExistence type="inferred from homology"/>
<evidence type="ECO:0000256" key="1">
    <source>
        <dbReference type="ARBA" id="ARBA00004571"/>
    </source>
</evidence>
<dbReference type="InterPro" id="IPR013784">
    <property type="entry name" value="Carb-bd-like_fold"/>
</dbReference>
<accession>A0A6N8JFV1</accession>
<dbReference type="Gene3D" id="2.40.170.20">
    <property type="entry name" value="TonB-dependent receptor, beta-barrel domain"/>
    <property type="match status" value="1"/>
</dbReference>
<dbReference type="CDD" id="cd01347">
    <property type="entry name" value="ligand_gated_channel"/>
    <property type="match status" value="1"/>
</dbReference>
<dbReference type="AlphaFoldDB" id="A0A6N8JFV1"/>
<dbReference type="PROSITE" id="PS52016">
    <property type="entry name" value="TONB_DEPENDENT_REC_3"/>
    <property type="match status" value="1"/>
</dbReference>
<dbReference type="GO" id="GO:0015344">
    <property type="term" value="F:siderophore uptake transmembrane transporter activity"/>
    <property type="evidence" value="ECO:0007669"/>
    <property type="project" value="TreeGrafter"/>
</dbReference>
<keyword evidence="9 13" id="KW-0798">TonB box</keyword>
<dbReference type="GO" id="GO:0030246">
    <property type="term" value="F:carbohydrate binding"/>
    <property type="evidence" value="ECO:0007669"/>
    <property type="project" value="InterPro"/>
</dbReference>
<keyword evidence="11 12" id="KW-0998">Cell outer membrane</keyword>
<keyword evidence="7" id="KW-0408">Iron</keyword>
<keyword evidence="4" id="KW-0410">Iron transport</keyword>
<evidence type="ECO:0000256" key="11">
    <source>
        <dbReference type="ARBA" id="ARBA00023237"/>
    </source>
</evidence>
<sequence>MRPRSLRQTLILIFSLFISSFATAVANDLEDNNGAIKGKVITSDGHAAADVAVILQGTKYATTTDGSGTFSFHNVPAGNYQVVVSLTGYSNVTKDIVVESGKTTNESFQLAVSSKQLGEIVITGNQNKLVKKSSDYVSKLPLRNLENPQVYSTITKDLITQQMVFTVDDAMRNAPGITKMWEATGRSGDGGAYYTSRGFVTQSLLRNGVTGNVSSKIDATNLESIEVIKGPSATLFGSTLTSYGGLINRITKKPYDHFGGEISYAGGTYAYNRFSADINTPLDSAKTLLFRLNTAYTDEGSFTDNGFNKALAIAPGITYKASDRLTFQFDAEYFYNNGTGNPFFFFPYSGVVSEVLGTDRADKLHLDYNRLFASKDLTQVSKNMNFFATMNYKISDQWTSQTVFSNTNSFSNGAGPYFYLMAHDSISRNDQSTNNSRVSTTELQQNFIGDFKTGRFRNRFVGGLDVFYLNSDQIFAATGFDAIPSHGNIPTYNDFNRANLDKTYQSLTYNYQYPYIYKRYTYSAYASDVLNITDNLMVQAALRVDYYNNKGDYSKTAGTYSGGYDQTALSPKFGFVYQILKDKLSLFGNYQNGFQNKDGKNYKNETLKPEQANQLEGGVKMDLFGGRLTGTLSYYNIKVKDLVRTYTGPDQNPVTAYNVIQDGTQASKGFEAEVIANPFLGFSVVAGFAYNDSKLEKADTDEGRRPATANAPMSANLWLNYRISQGAVKGLSFGFGGNYASDNKIVNSDAQGVFILPAFTVLNASVSFDTPKFRIGAKLDNLTNQKYWIGWSSMNPQKPRSLVGSIAFKF</sequence>
<evidence type="ECO:0000256" key="12">
    <source>
        <dbReference type="PROSITE-ProRule" id="PRU01360"/>
    </source>
</evidence>
<comment type="caution">
    <text evidence="17">The sequence shown here is derived from an EMBL/GenBank/DDBJ whole genome shotgun (WGS) entry which is preliminary data.</text>
</comment>
<feature type="chain" id="PRO_5027104351" evidence="14">
    <location>
        <begin position="25"/>
        <end position="810"/>
    </location>
</feature>
<keyword evidence="3 12" id="KW-1134">Transmembrane beta strand</keyword>
<dbReference type="Proteomes" id="UP000468388">
    <property type="component" value="Unassembled WGS sequence"/>
</dbReference>
<gene>
    <name evidence="17" type="ORF">GO495_26180</name>
</gene>
<dbReference type="InterPro" id="IPR000531">
    <property type="entry name" value="Beta-barrel_TonB"/>
</dbReference>
<evidence type="ECO:0000256" key="8">
    <source>
        <dbReference type="ARBA" id="ARBA00023065"/>
    </source>
</evidence>
<evidence type="ECO:0000259" key="15">
    <source>
        <dbReference type="Pfam" id="PF00593"/>
    </source>
</evidence>
<evidence type="ECO:0000256" key="14">
    <source>
        <dbReference type="SAM" id="SignalP"/>
    </source>
</evidence>
<evidence type="ECO:0000259" key="16">
    <source>
        <dbReference type="Pfam" id="PF07715"/>
    </source>
</evidence>
<dbReference type="Pfam" id="PF00593">
    <property type="entry name" value="TonB_dep_Rec_b-barrel"/>
    <property type="match status" value="1"/>
</dbReference>
<dbReference type="InterPro" id="IPR036942">
    <property type="entry name" value="Beta-barrel_TonB_sf"/>
</dbReference>
<name>A0A6N8JFV1_9BACT</name>
<dbReference type="GO" id="GO:0009279">
    <property type="term" value="C:cell outer membrane"/>
    <property type="evidence" value="ECO:0007669"/>
    <property type="project" value="UniProtKB-SubCell"/>
</dbReference>
<dbReference type="RefSeq" id="WP_157302919.1">
    <property type="nucleotide sequence ID" value="NZ_BAAAZB010000021.1"/>
</dbReference>
<dbReference type="InterPro" id="IPR012910">
    <property type="entry name" value="Plug_dom"/>
</dbReference>
<dbReference type="InterPro" id="IPR039426">
    <property type="entry name" value="TonB-dep_rcpt-like"/>
</dbReference>
<evidence type="ECO:0000313" key="17">
    <source>
        <dbReference type="EMBL" id="MVT44110.1"/>
    </source>
</evidence>
<evidence type="ECO:0000256" key="2">
    <source>
        <dbReference type="ARBA" id="ARBA00022448"/>
    </source>
</evidence>
<keyword evidence="2 12" id="KW-0813">Transport</keyword>
<dbReference type="EMBL" id="WRXO01000010">
    <property type="protein sequence ID" value="MVT44110.1"/>
    <property type="molecule type" value="Genomic_DNA"/>
</dbReference>
<keyword evidence="5 12" id="KW-0812">Transmembrane</keyword>
<dbReference type="SUPFAM" id="SSF56935">
    <property type="entry name" value="Porins"/>
    <property type="match status" value="1"/>
</dbReference>
<protein>
    <submittedName>
        <fullName evidence="17">TonB-dependent receptor</fullName>
    </submittedName>
</protein>
<dbReference type="Gene3D" id="2.170.130.10">
    <property type="entry name" value="TonB-dependent receptor, plug domain"/>
    <property type="match status" value="1"/>
</dbReference>
<evidence type="ECO:0000256" key="6">
    <source>
        <dbReference type="ARBA" id="ARBA00022729"/>
    </source>
</evidence>